<dbReference type="PROSITE" id="PS01209">
    <property type="entry name" value="LDLRA_1"/>
    <property type="match status" value="5"/>
</dbReference>
<sequence>MKRTDLLKILFILCSFPGVTSSTECSCGRNHFTCAVSAFGECTCIPAQWQCDGDNDCGDHSDEDGCMLPTCSPLDFHCDNGKCIRRSWVCDGDNDCEDDSDEQDCPPRECEEDEFSCQNGYCIRSLWHCDGDNDCGDNSDEQCDMRKCSEKEFRCSDGSCIAEHWFCDGDTDCKDGSDEENCPSDVPAATCSLEEFQCAYGRCILDIYHCDGDDDCGDWSDESDCSSHQPCRSGEFMCNSGLCINAGWRCDGDFDCDDQSDERNCTTSMCTADQFRCKSGRCVRLSWRCDGEDDCSDNSDEENCENTGTPQCAPDQFLCGNGRCIGQRKLCNGANDCGDGSDESPHQNCRPRTGEENCNVNNGGCAQKCQMVRGMVQCTCHTGYRLLEDGRSCQDVNECAEEGYCSQGCTNSEGGFQCWCEQGYELRPDKRSCKALGPEPVLLFANRIDIRQVLPHRSEYTLLLNNLENAIALDFHHSKELVFWSDVTLDRIMRANLNGSNVEEVVSTGLESPGASPQEKAKWVPNRRIELSGLAIDWIHDKLYWTDSGTSRIEYSNMDGSNRRIIADTHLFWPNGLTIDYAGHRMYWVDAKHHVIERADLDGRNRKAVISQGLPHPFAITVFEDSLYWTDWHTKSINSANKFTGKNQEIIRNKLHFPMDIHTLHPQRQPAGRNRCGANNGGCTHLCLPSSKDYTCACPTGFRKTSSHACAQSLDKFLLFARRMDIRRISFDTDDLSDDVIPLADVRSAVALDWDSKDDYVYWTDVSTDSISRAKWDGSSQEVVVDTSLESPAGLAIDWVTNKLYWTDAGTDRIEVSNTDGTMRTVLIWENLDRPRDIVVDPVGGFMYWTDWGASPKIERAGMDASNRLVIISSNLTWPNGLAIDYESKRLYWADAGMKTIEYASLDGSNRKVLIGSNLPHPFGLTLYGERIYWTDWQAKSIQSADRRTGQARETLQDNLENLMDIHVFHRHRPPVHTACEVGNGGCSHLCLLAPLPKGYSCTCPTGINLQSDGKTCSPGMTSFLIFARRTDIRMVSLDIPYFADVVVSVNVTMKNTIAIGVDPREGKVYWSDSTLRKISRAALDGSQFEDIITTGLLTTDGLAVDAVGRKIYWTDTGTNRIEVGNLDGSMRKVLVWQNLDSPRAIALYHEMGSLLWADAHTESKGNINLNGANRHTLLSPVQHPYGLTLLDSYIYWTDWQTRSIHRADKDTGANVILVRANLPGLMDIQAVDRARPLGFNKCGVRNGGCSHLCLPHPTGFSCACPTGIQLKRDEQTCDSSPETYLLFSSRASIRRISLDTSDHTDVHIPVPELNNVISLDYDSVDGKIYYTDVFLDVIRRSDLNGSNMETVIGQGLKTTDGLAVDWVARNLYWTDTGRNTIEVARLDGSSRKVLINNSLDEPRAIAVFPKKGYLFWTDWGHIAKIERANLDGSERKILINTDLGWPNGLTLDYDTRRIYWVDAHLDRIESCDLNGKLRQVLVSQVSHPFALTQQDRWIYWTDWQTKSIQRVDKYSGRNKETVLANVEGLMDIIVVSPQRQTGSNACGVNNGGCTHLCFARASDFVCACPDEPDGRPCSTSEFTECHGDREGLHVSYIIGGLLSILFILLLIAALIIYRHNKSKFTDPGLGNLTYSNPSYRTSTQEVKIEAIPKPTMYNQLCYKKETGPDHSYTKEKIKIVEGICLLSSDDSEWDDLKQIRSSRGGILRDHVCMKTDTVSIQASSGSLDDTETEQLLQEEQSECSSVNTAAATPERRGSLPDTGWKHQRKPSTESEV</sequence>
<evidence type="ECO:0000259" key="25">
    <source>
        <dbReference type="PROSITE" id="PS01186"/>
    </source>
</evidence>
<dbReference type="FunFam" id="4.10.400.10:FF:000092">
    <property type="entry name" value="LDL receptor related protein 4"/>
    <property type="match status" value="1"/>
</dbReference>
<keyword evidence="15 20" id="KW-1015">Disulfide bond</keyword>
<dbReference type="FunFam" id="2.120.10.30:FF:000029">
    <property type="entry name" value="LDL receptor related protein 4"/>
    <property type="match status" value="1"/>
</dbReference>
<evidence type="ECO:0000256" key="5">
    <source>
        <dbReference type="ARBA" id="ARBA00022536"/>
    </source>
</evidence>
<reference evidence="26 27" key="1">
    <citation type="submission" date="2019-11" db="EMBL/GenBank/DDBJ databases">
        <title>Strigops habroptila (kakapo) genome, bStrHab1, primary haplotype, v2.</title>
        <authorList>
            <person name="Jarvis E.D."/>
            <person name="Howard J."/>
            <person name="Rhie A."/>
            <person name="Phillippy A."/>
            <person name="Korlach J."/>
            <person name="Digby A."/>
            <person name="Iorns D."/>
            <person name="Eason D."/>
            <person name="Robertson B."/>
            <person name="Raemaekers T."/>
            <person name="Howe K."/>
            <person name="Lewin H."/>
            <person name="Damas J."/>
            <person name="Hastie A."/>
            <person name="Tracey A."/>
            <person name="Chow W."/>
            <person name="Fedrigo O."/>
        </authorList>
    </citation>
    <scope>NUCLEOTIDE SEQUENCE [LARGE SCALE GENOMIC DNA]</scope>
</reference>
<evidence type="ECO:0000313" key="27">
    <source>
        <dbReference type="Proteomes" id="UP000472266"/>
    </source>
</evidence>
<feature type="domain" description="EGF-like" evidence="25">
    <location>
        <begin position="418"/>
        <end position="433"/>
    </location>
</feature>
<dbReference type="Gene3D" id="2.10.25.10">
    <property type="entry name" value="Laminin"/>
    <property type="match status" value="3"/>
</dbReference>
<evidence type="ECO:0000256" key="12">
    <source>
        <dbReference type="ARBA" id="ARBA00022837"/>
    </source>
</evidence>
<dbReference type="GO" id="GO:0048731">
    <property type="term" value="P:system development"/>
    <property type="evidence" value="ECO:0007669"/>
    <property type="project" value="UniProtKB-ARBA"/>
</dbReference>
<dbReference type="GO" id="GO:0042562">
    <property type="term" value="F:hormone binding"/>
    <property type="evidence" value="ECO:0007669"/>
    <property type="project" value="TreeGrafter"/>
</dbReference>
<feature type="disulfide bond" evidence="20">
    <location>
        <begin position="210"/>
        <end position="225"/>
    </location>
</feature>
<organism evidence="26 27">
    <name type="scientific">Strigops habroptila</name>
    <name type="common">Kakapo</name>
    <dbReference type="NCBI Taxonomy" id="2489341"/>
    <lineage>
        <taxon>Eukaryota</taxon>
        <taxon>Metazoa</taxon>
        <taxon>Chordata</taxon>
        <taxon>Craniata</taxon>
        <taxon>Vertebrata</taxon>
        <taxon>Euteleostomi</taxon>
        <taxon>Archelosauria</taxon>
        <taxon>Archosauria</taxon>
        <taxon>Dinosauria</taxon>
        <taxon>Saurischia</taxon>
        <taxon>Theropoda</taxon>
        <taxon>Coelurosauria</taxon>
        <taxon>Aves</taxon>
        <taxon>Neognathae</taxon>
        <taxon>Neoaves</taxon>
        <taxon>Telluraves</taxon>
        <taxon>Australaves</taxon>
        <taxon>Psittaciformes</taxon>
        <taxon>Psittacidae</taxon>
        <taxon>Strigops</taxon>
    </lineage>
</organism>
<dbReference type="InterPro" id="IPR001881">
    <property type="entry name" value="EGF-like_Ca-bd_dom"/>
</dbReference>
<evidence type="ECO:0000256" key="6">
    <source>
        <dbReference type="ARBA" id="ARBA00022583"/>
    </source>
</evidence>
<dbReference type="InterPro" id="IPR036055">
    <property type="entry name" value="LDL_receptor-like_sf"/>
</dbReference>
<feature type="disulfide bond" evidence="20">
    <location>
        <begin position="191"/>
        <end position="203"/>
    </location>
</feature>
<dbReference type="FunFam" id="4.10.400.10:FF:000006">
    <property type="entry name" value="Putative low-density lipoprotein receptor"/>
    <property type="match status" value="1"/>
</dbReference>
<dbReference type="InterPro" id="IPR049883">
    <property type="entry name" value="NOTCH1_EGF-like"/>
</dbReference>
<dbReference type="FunFam" id="4.10.400.10:FF:000113">
    <property type="entry name" value="Low-density lipoprotein receptor-related protein 8"/>
    <property type="match status" value="1"/>
</dbReference>
<evidence type="ECO:0000256" key="10">
    <source>
        <dbReference type="ARBA" id="ARBA00022737"/>
    </source>
</evidence>
<feature type="disulfide bond" evidence="20">
    <location>
        <begin position="289"/>
        <end position="304"/>
    </location>
</feature>
<dbReference type="SMART" id="SM00181">
    <property type="entry name" value="EGF"/>
    <property type="match status" value="7"/>
</dbReference>
<feature type="transmembrane region" description="Helical" evidence="23">
    <location>
        <begin position="1595"/>
        <end position="1618"/>
    </location>
</feature>
<dbReference type="FunFam" id="2.10.25.10:FF:000009">
    <property type="entry name" value="Low-density lipoprotein receptor isoform 1"/>
    <property type="match status" value="1"/>
</dbReference>
<dbReference type="InterPro" id="IPR000742">
    <property type="entry name" value="EGF"/>
</dbReference>
<dbReference type="InterPro" id="IPR000033">
    <property type="entry name" value="LDLR_classB_rpt"/>
</dbReference>
<dbReference type="GO" id="GO:0016324">
    <property type="term" value="C:apical plasma membrane"/>
    <property type="evidence" value="ECO:0007669"/>
    <property type="project" value="TreeGrafter"/>
</dbReference>
<feature type="disulfide bond" evidence="20">
    <location>
        <begin position="78"/>
        <end position="96"/>
    </location>
</feature>
<feature type="repeat" description="LDL-receptor class B" evidence="21">
    <location>
        <begin position="1413"/>
        <end position="1456"/>
    </location>
</feature>
<dbReference type="GO" id="GO:0030154">
    <property type="term" value="P:cell differentiation"/>
    <property type="evidence" value="ECO:0007669"/>
    <property type="project" value="UniProtKB-KW"/>
</dbReference>
<evidence type="ECO:0000256" key="15">
    <source>
        <dbReference type="ARBA" id="ARBA00023157"/>
    </source>
</evidence>
<evidence type="ECO:0000256" key="4">
    <source>
        <dbReference type="ARBA" id="ARBA00022475"/>
    </source>
</evidence>
<evidence type="ECO:0000256" key="21">
    <source>
        <dbReference type="PROSITE-ProRule" id="PRU00461"/>
    </source>
</evidence>
<dbReference type="CDD" id="cd00054">
    <property type="entry name" value="EGF_CA"/>
    <property type="match status" value="1"/>
</dbReference>
<accession>A0A672TQ47</accession>
<feature type="repeat" description="LDL-receptor class B" evidence="21">
    <location>
        <begin position="1067"/>
        <end position="1109"/>
    </location>
</feature>
<comment type="subcellular location">
    <subcellularLocation>
        <location evidence="1">Cell membrane</location>
        <topology evidence="1">Single-pass type I membrane protein</topology>
    </subcellularLocation>
</comment>
<feature type="disulfide bond" evidence="20">
    <location>
        <begin position="238"/>
        <end position="256"/>
    </location>
</feature>
<feature type="disulfide bond" evidence="20">
    <location>
        <begin position="250"/>
        <end position="265"/>
    </location>
</feature>
<reference evidence="26" key="2">
    <citation type="submission" date="2025-08" db="UniProtKB">
        <authorList>
            <consortium name="Ensembl"/>
        </authorList>
    </citation>
    <scope>IDENTIFICATION</scope>
</reference>
<evidence type="ECO:0000256" key="19">
    <source>
        <dbReference type="ARBA" id="ARBA00074424"/>
    </source>
</evidence>
<feature type="disulfide bond" evidence="20">
    <location>
        <begin position="319"/>
        <end position="337"/>
    </location>
</feature>
<feature type="disulfide bond" evidence="20">
    <location>
        <begin position="231"/>
        <end position="243"/>
    </location>
</feature>
<keyword evidence="5" id="KW-0245">EGF-like domain</keyword>
<dbReference type="Ensembl" id="ENSSHBT00005005040.1">
    <property type="protein sequence ID" value="ENSSHBP00005004148.1"/>
    <property type="gene ID" value="ENSSHBG00005003580.1"/>
</dbReference>
<feature type="disulfide bond" evidence="20">
    <location>
        <begin position="312"/>
        <end position="324"/>
    </location>
</feature>
<gene>
    <name evidence="26" type="primary">LRP4</name>
</gene>
<feature type="disulfide bond" evidence="20">
    <location>
        <begin position="71"/>
        <end position="83"/>
    </location>
</feature>
<proteinExistence type="inferred from homology"/>
<dbReference type="Proteomes" id="UP000472266">
    <property type="component" value="Chromosome 5"/>
</dbReference>
<keyword evidence="8 23" id="KW-0812">Transmembrane</keyword>
<dbReference type="FunFam" id="4.10.400.10:FF:000098">
    <property type="entry name" value="low-density lipoprotein receptor-related protein 4"/>
    <property type="match status" value="1"/>
</dbReference>
<dbReference type="Pfam" id="PF00057">
    <property type="entry name" value="Ldl_recept_a"/>
    <property type="match status" value="8"/>
</dbReference>
<dbReference type="FunFam" id="2.120.10.30:FF:000241">
    <property type="entry name" value="Low-density lipoprotein receptor-related protein 6"/>
    <property type="match status" value="1"/>
</dbReference>
<feature type="chain" id="PRO_5025384503" description="Low-density lipoprotein receptor-related protein 4" evidence="24">
    <location>
        <begin position="23"/>
        <end position="1777"/>
    </location>
</feature>
<dbReference type="SUPFAM" id="SSF63825">
    <property type="entry name" value="YWTD domain"/>
    <property type="match status" value="4"/>
</dbReference>
<dbReference type="GO" id="GO:0016055">
    <property type="term" value="P:Wnt signaling pathway"/>
    <property type="evidence" value="ECO:0007669"/>
    <property type="project" value="UniProtKB-KW"/>
</dbReference>
<dbReference type="PROSITE" id="PS51120">
    <property type="entry name" value="LDLRB"/>
    <property type="match status" value="12"/>
</dbReference>
<dbReference type="GO" id="GO:0043235">
    <property type="term" value="C:receptor complex"/>
    <property type="evidence" value="ECO:0007669"/>
    <property type="project" value="TreeGrafter"/>
</dbReference>
<dbReference type="PROSITE" id="PS01186">
    <property type="entry name" value="EGF_2"/>
    <property type="match status" value="1"/>
</dbReference>
<dbReference type="PRINTS" id="PR00261">
    <property type="entry name" value="LDLRECEPTOR"/>
</dbReference>
<feature type="disulfide bond" evidence="20">
    <location>
        <begin position="198"/>
        <end position="216"/>
    </location>
</feature>
<feature type="disulfide bond" evidence="20">
    <location>
        <begin position="155"/>
        <end position="173"/>
    </location>
</feature>
<dbReference type="FunFam" id="4.10.400.10:FF:000017">
    <property type="entry name" value="LDL receptor related protein 4"/>
    <property type="match status" value="2"/>
</dbReference>
<protein>
    <recommendedName>
        <fullName evidence="19">Low-density lipoprotein receptor-related protein 4</fullName>
    </recommendedName>
</protein>
<feature type="repeat" description="LDL-receptor class B" evidence="21">
    <location>
        <begin position="845"/>
        <end position="888"/>
    </location>
</feature>
<dbReference type="FunFam" id="4.10.400.10:FF:000085">
    <property type="entry name" value="low-density lipoprotein receptor-related protein 4"/>
    <property type="match status" value="1"/>
</dbReference>
<keyword evidence="17" id="KW-0325">Glycoprotein</keyword>
<dbReference type="InterPro" id="IPR051221">
    <property type="entry name" value="LDLR-related"/>
</dbReference>
<keyword evidence="14 23" id="KW-0472">Membrane</keyword>
<dbReference type="InterPro" id="IPR018097">
    <property type="entry name" value="EGF_Ca-bd_CS"/>
</dbReference>
<evidence type="ECO:0000256" key="18">
    <source>
        <dbReference type="ARBA" id="ARBA00061830"/>
    </source>
</evidence>
<feature type="repeat" description="LDL-receptor class B" evidence="21">
    <location>
        <begin position="802"/>
        <end position="844"/>
    </location>
</feature>
<dbReference type="SMART" id="SM00135">
    <property type="entry name" value="LY"/>
    <property type="match status" value="18"/>
</dbReference>
<feature type="disulfide bond" evidence="20">
    <location>
        <begin position="110"/>
        <end position="122"/>
    </location>
</feature>
<dbReference type="Gene3D" id="4.10.400.10">
    <property type="entry name" value="Low-density Lipoprotein Receptor"/>
    <property type="match status" value="8"/>
</dbReference>
<comment type="subunit">
    <text evidence="18">Homooligomer. Interacts with MUSK; the heterodimer forms an AGRIN receptor complex that binds AGRIN resulting in activation of MUSK. Interacts (via the extracellular domain) with SOST; the interaction facilitates the inhibition of Wnt signaling. Interacts with MESD; the interaction promotes glycosylation of LRP4 and its cell-surface expression.</text>
</comment>
<evidence type="ECO:0000256" key="22">
    <source>
        <dbReference type="SAM" id="MobiDB-lite"/>
    </source>
</evidence>
<evidence type="ECO:0000256" key="24">
    <source>
        <dbReference type="SAM" id="SignalP"/>
    </source>
</evidence>
<dbReference type="PANTHER" id="PTHR22722">
    <property type="entry name" value="LOW-DENSITY LIPOPROTEIN RECEPTOR-RELATED PROTEIN 2-RELATED"/>
    <property type="match status" value="1"/>
</dbReference>
<evidence type="ECO:0000256" key="11">
    <source>
        <dbReference type="ARBA" id="ARBA00022782"/>
    </source>
</evidence>
<comment type="caution">
    <text evidence="20">Lacks conserved residue(s) required for the propagation of feature annotation.</text>
</comment>
<dbReference type="Pfam" id="PF07645">
    <property type="entry name" value="EGF_CA"/>
    <property type="match status" value="1"/>
</dbReference>
<evidence type="ECO:0000256" key="3">
    <source>
        <dbReference type="ARBA" id="ARBA00022473"/>
    </source>
</evidence>
<feature type="repeat" description="LDL-receptor class B" evidence="21">
    <location>
        <begin position="759"/>
        <end position="801"/>
    </location>
</feature>
<keyword evidence="3" id="KW-0217">Developmental protein</keyword>
<dbReference type="PANTHER" id="PTHR22722:SF15">
    <property type="entry name" value="LOW-DENSITY LIPOPROTEIN RECEPTOR-RELATED"/>
    <property type="match status" value="1"/>
</dbReference>
<evidence type="ECO:0000256" key="9">
    <source>
        <dbReference type="ARBA" id="ARBA00022729"/>
    </source>
</evidence>
<dbReference type="SUPFAM" id="SSF57196">
    <property type="entry name" value="EGF/Laminin"/>
    <property type="match status" value="2"/>
</dbReference>
<feature type="repeat" description="LDL-receptor class B" evidence="21">
    <location>
        <begin position="1327"/>
        <end position="1369"/>
    </location>
</feature>
<keyword evidence="4" id="KW-1003">Cell membrane</keyword>
<evidence type="ECO:0000256" key="1">
    <source>
        <dbReference type="ARBA" id="ARBA00004251"/>
    </source>
</evidence>
<feature type="region of interest" description="Disordered" evidence="22">
    <location>
        <begin position="1723"/>
        <end position="1777"/>
    </location>
</feature>
<feature type="disulfide bond" evidence="20">
    <location>
        <begin position="148"/>
        <end position="160"/>
    </location>
</feature>
<dbReference type="Pfam" id="PF00058">
    <property type="entry name" value="Ldl_recept_b"/>
    <property type="match status" value="12"/>
</dbReference>
<feature type="disulfide bond" evidence="20">
    <location>
        <begin position="270"/>
        <end position="282"/>
    </location>
</feature>
<evidence type="ECO:0000256" key="14">
    <source>
        <dbReference type="ARBA" id="ARBA00023136"/>
    </source>
</evidence>
<evidence type="ECO:0000256" key="20">
    <source>
        <dbReference type="PROSITE-ProRule" id="PRU00124"/>
    </source>
</evidence>
<dbReference type="CDD" id="cd00112">
    <property type="entry name" value="LDLa"/>
    <property type="match status" value="7"/>
</dbReference>
<keyword evidence="9 24" id="KW-0732">Signal</keyword>
<dbReference type="InterPro" id="IPR011042">
    <property type="entry name" value="6-blade_b-propeller_TolB-like"/>
</dbReference>
<dbReference type="InterPro" id="IPR023415">
    <property type="entry name" value="LDLR_class-A_CS"/>
</dbReference>
<dbReference type="GO" id="GO:0006898">
    <property type="term" value="P:receptor-mediated endocytosis"/>
    <property type="evidence" value="ECO:0007669"/>
    <property type="project" value="TreeGrafter"/>
</dbReference>
<feature type="disulfide bond" evidence="20">
    <location>
        <begin position="277"/>
        <end position="295"/>
    </location>
</feature>
<feature type="disulfide bond" evidence="20">
    <location>
        <begin position="167"/>
        <end position="182"/>
    </location>
</feature>
<evidence type="ECO:0000256" key="16">
    <source>
        <dbReference type="ARBA" id="ARBA00023170"/>
    </source>
</evidence>
<evidence type="ECO:0000256" key="8">
    <source>
        <dbReference type="ARBA" id="ARBA00022692"/>
    </source>
</evidence>
<evidence type="ECO:0000313" key="26">
    <source>
        <dbReference type="Ensembl" id="ENSSHBP00005004148.1"/>
    </source>
</evidence>
<evidence type="ECO:0000256" key="13">
    <source>
        <dbReference type="ARBA" id="ARBA00022989"/>
    </source>
</evidence>
<evidence type="ECO:0000256" key="2">
    <source>
        <dbReference type="ARBA" id="ARBA00009939"/>
    </source>
</evidence>
<dbReference type="Gene3D" id="2.120.10.30">
    <property type="entry name" value="TolB, C-terminal domain"/>
    <property type="match status" value="5"/>
</dbReference>
<feature type="repeat" description="LDL-receptor class B" evidence="21">
    <location>
        <begin position="889"/>
        <end position="931"/>
    </location>
</feature>
<keyword evidence="6" id="KW-0254">Endocytosis</keyword>
<dbReference type="InterPro" id="IPR009030">
    <property type="entry name" value="Growth_fac_rcpt_cys_sf"/>
</dbReference>
<dbReference type="PROSITE" id="PS01187">
    <property type="entry name" value="EGF_CA"/>
    <property type="match status" value="1"/>
</dbReference>
<dbReference type="GO" id="GO:0005509">
    <property type="term" value="F:calcium ion binding"/>
    <property type="evidence" value="ECO:0007669"/>
    <property type="project" value="InterPro"/>
</dbReference>
<evidence type="ECO:0000256" key="7">
    <source>
        <dbReference type="ARBA" id="ARBA00022687"/>
    </source>
</evidence>
<dbReference type="FunFam" id="4.10.400.10:FF:000009">
    <property type="entry name" value="Low-density lipoprotein receptor-related protein 1"/>
    <property type="match status" value="1"/>
</dbReference>
<dbReference type="GeneTree" id="ENSGT00940000158287"/>
<feature type="disulfide bond" evidence="20">
    <location>
        <begin position="51"/>
        <end position="66"/>
    </location>
</feature>
<dbReference type="FunFam" id="2.120.10.30:FF:000008">
    <property type="entry name" value="Low-density lipoprotein receptor-related protein 4"/>
    <property type="match status" value="1"/>
</dbReference>
<dbReference type="PROSITE" id="PS50068">
    <property type="entry name" value="LDLRA_2"/>
    <property type="match status" value="8"/>
</dbReference>
<feature type="repeat" description="LDL-receptor class B" evidence="21">
    <location>
        <begin position="541"/>
        <end position="583"/>
    </location>
</feature>
<dbReference type="InterPro" id="IPR002172">
    <property type="entry name" value="LDrepeatLR_classA_rpt"/>
</dbReference>
<keyword evidence="11" id="KW-0221">Differentiation</keyword>
<keyword evidence="10" id="KW-0677">Repeat</keyword>
<feature type="repeat" description="LDL-receptor class B" evidence="21">
    <location>
        <begin position="584"/>
        <end position="626"/>
    </location>
</feature>
<evidence type="ECO:0000256" key="17">
    <source>
        <dbReference type="ARBA" id="ARBA00023180"/>
    </source>
</evidence>
<feature type="repeat" description="LDL-receptor class B" evidence="21">
    <location>
        <begin position="1110"/>
        <end position="1152"/>
    </location>
</feature>
<feature type="disulfide bond" evidence="20">
    <location>
        <begin position="90"/>
        <end position="105"/>
    </location>
</feature>
<keyword evidence="13 23" id="KW-1133">Transmembrane helix</keyword>
<keyword evidence="7" id="KW-0879">Wnt signaling pathway</keyword>
<dbReference type="Pfam" id="PF14670">
    <property type="entry name" value="FXa_inhibition"/>
    <property type="match status" value="3"/>
</dbReference>
<dbReference type="SMART" id="SM00179">
    <property type="entry name" value="EGF_CA"/>
    <property type="match status" value="4"/>
</dbReference>
<dbReference type="SUPFAM" id="SSF57424">
    <property type="entry name" value="LDL receptor-like module"/>
    <property type="match status" value="8"/>
</dbReference>
<dbReference type="SUPFAM" id="SSF57184">
    <property type="entry name" value="Growth factor receptor domain"/>
    <property type="match status" value="1"/>
</dbReference>
<feature type="repeat" description="LDL-receptor class B" evidence="21">
    <location>
        <begin position="1370"/>
        <end position="1412"/>
    </location>
</feature>
<keyword evidence="27" id="KW-1185">Reference proteome</keyword>
<reference evidence="26" key="3">
    <citation type="submission" date="2025-09" db="UniProtKB">
        <authorList>
            <consortium name="Ensembl"/>
        </authorList>
    </citation>
    <scope>IDENTIFICATION</scope>
</reference>
<comment type="similarity">
    <text evidence="2">Belongs to the LDLR family.</text>
</comment>
<name>A0A672TQ47_STRHB</name>
<feature type="disulfide bond" evidence="20">
    <location>
        <begin position="117"/>
        <end position="135"/>
    </location>
</feature>
<dbReference type="SMART" id="SM00192">
    <property type="entry name" value="LDLa"/>
    <property type="match status" value="8"/>
</dbReference>
<evidence type="ECO:0000256" key="23">
    <source>
        <dbReference type="SAM" id="Phobius"/>
    </source>
</evidence>
<keyword evidence="16" id="KW-0675">Receptor</keyword>
<keyword evidence="12" id="KW-0106">Calcium</keyword>
<feature type="repeat" description="LDL-receptor class B" evidence="21">
    <location>
        <begin position="1457"/>
        <end position="1498"/>
    </location>
</feature>
<feature type="signal peptide" evidence="24">
    <location>
        <begin position="1"/>
        <end position="22"/>
    </location>
</feature>